<evidence type="ECO:0000313" key="3">
    <source>
        <dbReference type="Proteomes" id="UP000318681"/>
    </source>
</evidence>
<dbReference type="OrthoDB" id="9796521at2"/>
<dbReference type="RefSeq" id="WP_145154319.1">
    <property type="nucleotide sequence ID" value="NZ_VNIM01000083.1"/>
</dbReference>
<protein>
    <submittedName>
        <fullName evidence="2">Glyoxalase</fullName>
    </submittedName>
</protein>
<evidence type="ECO:0000313" key="2">
    <source>
        <dbReference type="EMBL" id="TVV71603.1"/>
    </source>
</evidence>
<evidence type="ECO:0000259" key="1">
    <source>
        <dbReference type="PROSITE" id="PS51819"/>
    </source>
</evidence>
<dbReference type="InterPro" id="IPR029068">
    <property type="entry name" value="Glyas_Bleomycin-R_OHBP_Dase"/>
</dbReference>
<dbReference type="Gene3D" id="3.10.180.10">
    <property type="entry name" value="2,3-Dihydroxybiphenyl 1,2-Dioxygenase, domain 1"/>
    <property type="match status" value="1"/>
</dbReference>
<name>A0A558QWS5_9SPHN</name>
<reference evidence="2 3" key="1">
    <citation type="submission" date="2019-07" db="EMBL/GenBank/DDBJ databases">
        <title>Sphingomonas solaris sp. nov., isolated from a solar panel from Boston, Massachusetts.</title>
        <authorList>
            <person name="Tanner K."/>
            <person name="Pascual J."/>
            <person name="Mancuso C."/>
            <person name="Pereto J."/>
            <person name="Khalil A."/>
            <person name="Vilanova C."/>
        </authorList>
    </citation>
    <scope>NUCLEOTIDE SEQUENCE [LARGE SCALE GENOMIC DNA]</scope>
    <source>
        <strain evidence="2 3">R4DWN</strain>
    </source>
</reference>
<gene>
    <name evidence="2" type="ORF">FOY91_16425</name>
</gene>
<proteinExistence type="predicted"/>
<accession>A0A558QWS5</accession>
<dbReference type="PANTHER" id="PTHR36437">
    <property type="entry name" value="GLYOXALASE/BLEOMYCIN RESISTANCE PROTEIN/DIOXYGENASE"/>
    <property type="match status" value="1"/>
</dbReference>
<dbReference type="EMBL" id="VNIM01000083">
    <property type="protein sequence ID" value="TVV71603.1"/>
    <property type="molecule type" value="Genomic_DNA"/>
</dbReference>
<dbReference type="InterPro" id="IPR037523">
    <property type="entry name" value="VOC_core"/>
</dbReference>
<dbReference type="SUPFAM" id="SSF54593">
    <property type="entry name" value="Glyoxalase/Bleomycin resistance protein/Dihydroxybiphenyl dioxygenase"/>
    <property type="match status" value="1"/>
</dbReference>
<keyword evidence="3" id="KW-1185">Reference proteome</keyword>
<dbReference type="Pfam" id="PF00903">
    <property type="entry name" value="Glyoxalase"/>
    <property type="match status" value="1"/>
</dbReference>
<dbReference type="InterPro" id="IPR004360">
    <property type="entry name" value="Glyas_Fos-R_dOase_dom"/>
</dbReference>
<organism evidence="2 3">
    <name type="scientific">Alterirhizorhabdus solaris</name>
    <dbReference type="NCBI Taxonomy" id="2529389"/>
    <lineage>
        <taxon>Bacteria</taxon>
        <taxon>Pseudomonadati</taxon>
        <taxon>Pseudomonadota</taxon>
        <taxon>Alphaproteobacteria</taxon>
        <taxon>Sphingomonadales</taxon>
        <taxon>Rhizorhabdaceae</taxon>
        <taxon>Alterirhizorhabdus</taxon>
    </lineage>
</organism>
<dbReference type="Proteomes" id="UP000318681">
    <property type="component" value="Unassembled WGS sequence"/>
</dbReference>
<comment type="caution">
    <text evidence="2">The sequence shown here is derived from an EMBL/GenBank/DDBJ whole genome shotgun (WGS) entry which is preliminary data.</text>
</comment>
<dbReference type="PROSITE" id="PS51819">
    <property type="entry name" value="VOC"/>
    <property type="match status" value="1"/>
</dbReference>
<feature type="domain" description="VOC" evidence="1">
    <location>
        <begin position="2"/>
        <end position="116"/>
    </location>
</feature>
<dbReference type="PANTHER" id="PTHR36437:SF2">
    <property type="entry name" value="GLYOXALASE_BLEOMYCIN RESISTANCE PROTEIN_DIOXYGENASE"/>
    <property type="match status" value="1"/>
</dbReference>
<sequence length="116" mass="12481">MYLKYAVLPVADMDRAIAFYTGTLRLTLATDTRGDSGRRVELAFPRGETRLLLEPHDATGESDEPALVLTVPDVDAAFERLGSLGVIFVSPPADEGSGRCAAFHDSEGNLVLIESD</sequence>
<dbReference type="AlphaFoldDB" id="A0A558QWS5"/>